<dbReference type="CDD" id="cd17546">
    <property type="entry name" value="REC_hyHK_CKI1_RcsC-like"/>
    <property type="match status" value="1"/>
</dbReference>
<dbReference type="InterPro" id="IPR011006">
    <property type="entry name" value="CheY-like_superfamily"/>
</dbReference>
<evidence type="ECO:0000256" key="1">
    <source>
        <dbReference type="ARBA" id="ARBA00000085"/>
    </source>
</evidence>
<dbReference type="EC" id="2.7.13.3" evidence="2"/>
<evidence type="ECO:0000313" key="6">
    <source>
        <dbReference type="EMBL" id="KAK9837094.1"/>
    </source>
</evidence>
<dbReference type="AlphaFoldDB" id="A0AAW1RTN5"/>
<dbReference type="EMBL" id="JALJOU010000023">
    <property type="protein sequence ID" value="KAK9837094.1"/>
    <property type="molecule type" value="Genomic_DNA"/>
</dbReference>
<dbReference type="Pfam" id="PF00072">
    <property type="entry name" value="Response_reg"/>
    <property type="match status" value="1"/>
</dbReference>
<evidence type="ECO:0000256" key="4">
    <source>
        <dbReference type="PROSITE-ProRule" id="PRU00169"/>
    </source>
</evidence>
<gene>
    <name evidence="6" type="ORF">WJX81_002417</name>
</gene>
<protein>
    <recommendedName>
        <fullName evidence="2">histidine kinase</fullName>
        <ecNumber evidence="2">2.7.13.3</ecNumber>
    </recommendedName>
</protein>
<proteinExistence type="predicted"/>
<reference evidence="6 7" key="1">
    <citation type="journal article" date="2024" name="Nat. Commun.">
        <title>Phylogenomics reveals the evolutionary origins of lichenization in chlorophyte algae.</title>
        <authorList>
            <person name="Puginier C."/>
            <person name="Libourel C."/>
            <person name="Otte J."/>
            <person name="Skaloud P."/>
            <person name="Haon M."/>
            <person name="Grisel S."/>
            <person name="Petersen M."/>
            <person name="Berrin J.G."/>
            <person name="Delaux P.M."/>
            <person name="Dal Grande F."/>
            <person name="Keller J."/>
        </authorList>
    </citation>
    <scope>NUCLEOTIDE SEQUENCE [LARGE SCALE GENOMIC DNA]</scope>
    <source>
        <strain evidence="6 7">SAG 245.80</strain>
    </source>
</reference>
<keyword evidence="7" id="KW-1185">Reference proteome</keyword>
<evidence type="ECO:0000313" key="7">
    <source>
        <dbReference type="Proteomes" id="UP001445335"/>
    </source>
</evidence>
<evidence type="ECO:0000256" key="2">
    <source>
        <dbReference type="ARBA" id="ARBA00012438"/>
    </source>
</evidence>
<dbReference type="InterPro" id="IPR001789">
    <property type="entry name" value="Sig_transdc_resp-reg_receiver"/>
</dbReference>
<dbReference type="PROSITE" id="PS50110">
    <property type="entry name" value="RESPONSE_REGULATORY"/>
    <property type="match status" value="1"/>
</dbReference>
<dbReference type="SUPFAM" id="SSF52172">
    <property type="entry name" value="CheY-like"/>
    <property type="match status" value="1"/>
</dbReference>
<feature type="modified residue" description="4-aspartylphosphate" evidence="4">
    <location>
        <position position="53"/>
    </location>
</feature>
<name>A0AAW1RTN5_9CHLO</name>
<dbReference type="PANTHER" id="PTHR43719:SF28">
    <property type="entry name" value="PEROXIDE STRESS-ACTIVATED HISTIDINE KINASE MAK1-RELATED"/>
    <property type="match status" value="1"/>
</dbReference>
<comment type="catalytic activity">
    <reaction evidence="1">
        <text>ATP + protein L-histidine = ADP + protein N-phospho-L-histidine.</text>
        <dbReference type="EC" id="2.7.13.3"/>
    </reaction>
</comment>
<sequence length="203" mass="22086">MPGCAVAVVDDLLFNRVILSRMLQQLGFTDVLCFESGSQLLRCRQDLAFVLLDIVMPYQDGYATARAFRAQERQQGRAARVPIIACTAELDARDGWDNEVAAQCRLAGMDDCVGKPLSLGVLAALLAEHTGACGSLREGPERFRVSCASGRIMQDWAQRQLSEASHSRCAAEDALPMQRRSLDGEGPQLGRGGGLWDIEALSM</sequence>
<dbReference type="InterPro" id="IPR050956">
    <property type="entry name" value="2C_system_His_kinase"/>
</dbReference>
<dbReference type="Proteomes" id="UP001445335">
    <property type="component" value="Unassembled WGS sequence"/>
</dbReference>
<dbReference type="PANTHER" id="PTHR43719">
    <property type="entry name" value="TWO-COMPONENT HISTIDINE KINASE"/>
    <property type="match status" value="1"/>
</dbReference>
<keyword evidence="3 4" id="KW-0597">Phosphoprotein</keyword>
<organism evidence="6 7">
    <name type="scientific">Elliptochloris bilobata</name>
    <dbReference type="NCBI Taxonomy" id="381761"/>
    <lineage>
        <taxon>Eukaryota</taxon>
        <taxon>Viridiplantae</taxon>
        <taxon>Chlorophyta</taxon>
        <taxon>core chlorophytes</taxon>
        <taxon>Trebouxiophyceae</taxon>
        <taxon>Trebouxiophyceae incertae sedis</taxon>
        <taxon>Elliptochloris clade</taxon>
        <taxon>Elliptochloris</taxon>
    </lineage>
</organism>
<evidence type="ECO:0000259" key="5">
    <source>
        <dbReference type="PROSITE" id="PS50110"/>
    </source>
</evidence>
<dbReference type="GO" id="GO:0004673">
    <property type="term" value="F:protein histidine kinase activity"/>
    <property type="evidence" value="ECO:0007669"/>
    <property type="project" value="UniProtKB-EC"/>
</dbReference>
<dbReference type="GO" id="GO:0000160">
    <property type="term" value="P:phosphorelay signal transduction system"/>
    <property type="evidence" value="ECO:0007669"/>
    <property type="project" value="InterPro"/>
</dbReference>
<dbReference type="Gene3D" id="3.40.50.2300">
    <property type="match status" value="1"/>
</dbReference>
<feature type="domain" description="Response regulatory" evidence="5">
    <location>
        <begin position="5"/>
        <end position="130"/>
    </location>
</feature>
<comment type="caution">
    <text evidence="6">The sequence shown here is derived from an EMBL/GenBank/DDBJ whole genome shotgun (WGS) entry which is preliminary data.</text>
</comment>
<dbReference type="SMART" id="SM00448">
    <property type="entry name" value="REC"/>
    <property type="match status" value="1"/>
</dbReference>
<accession>A0AAW1RTN5</accession>
<evidence type="ECO:0000256" key="3">
    <source>
        <dbReference type="ARBA" id="ARBA00022553"/>
    </source>
</evidence>